<comment type="subcellular location">
    <subcellularLocation>
        <location evidence="1">Cell membrane</location>
        <topology evidence="1">Multi-pass membrane protein</topology>
    </subcellularLocation>
</comment>
<keyword evidence="4 9" id="KW-0812">Transmembrane</keyword>
<reference evidence="11 12" key="1">
    <citation type="journal article" date="2019" name="Int. J. Syst. Evol. Microbiol.">
        <title>The Global Catalogue of Microorganisms (GCM) 10K type strain sequencing project: providing services to taxonomists for standard genome sequencing and annotation.</title>
        <authorList>
            <consortium name="The Broad Institute Genomics Platform"/>
            <consortium name="The Broad Institute Genome Sequencing Center for Infectious Disease"/>
            <person name="Wu L."/>
            <person name="Ma J."/>
        </authorList>
    </citation>
    <scope>NUCLEOTIDE SEQUENCE [LARGE SCALE GENOMIC DNA]</scope>
    <source>
        <strain evidence="11 12">JCM 15608</strain>
    </source>
</reference>
<comment type="caution">
    <text evidence="11">The sequence shown here is derived from an EMBL/GenBank/DDBJ whole genome shotgun (WGS) entry which is preliminary data.</text>
</comment>
<dbReference type="Gene3D" id="1.20.5.1930">
    <property type="match status" value="1"/>
</dbReference>
<dbReference type="Pfam" id="PF02518">
    <property type="entry name" value="HATPase_c"/>
    <property type="match status" value="1"/>
</dbReference>
<evidence type="ECO:0000256" key="5">
    <source>
        <dbReference type="ARBA" id="ARBA00022777"/>
    </source>
</evidence>
<dbReference type="Pfam" id="PF17200">
    <property type="entry name" value="sCache_2"/>
    <property type="match status" value="1"/>
</dbReference>
<name>A0ABN1L438_9GAMM</name>
<dbReference type="InterPro" id="IPR005467">
    <property type="entry name" value="His_kinase_dom"/>
</dbReference>
<proteinExistence type="predicted"/>
<dbReference type="PANTHER" id="PTHR24421:SF59">
    <property type="entry name" value="OXYGEN SENSOR HISTIDINE KINASE NREB"/>
    <property type="match status" value="1"/>
</dbReference>
<evidence type="ECO:0000256" key="8">
    <source>
        <dbReference type="ARBA" id="ARBA00023136"/>
    </source>
</evidence>
<evidence type="ECO:0000313" key="12">
    <source>
        <dbReference type="Proteomes" id="UP001500021"/>
    </source>
</evidence>
<keyword evidence="3" id="KW-0808">Transferase</keyword>
<evidence type="ECO:0000256" key="3">
    <source>
        <dbReference type="ARBA" id="ARBA00022679"/>
    </source>
</evidence>
<keyword evidence="6 9" id="KW-1133">Transmembrane helix</keyword>
<evidence type="ECO:0000256" key="7">
    <source>
        <dbReference type="ARBA" id="ARBA00023012"/>
    </source>
</evidence>
<dbReference type="SMART" id="SM00387">
    <property type="entry name" value="HATPase_c"/>
    <property type="match status" value="1"/>
</dbReference>
<dbReference type="PROSITE" id="PS50109">
    <property type="entry name" value="HIS_KIN"/>
    <property type="match status" value="1"/>
</dbReference>
<gene>
    <name evidence="11" type="ORF">GCM10009111_07800</name>
</gene>
<dbReference type="InterPro" id="IPR011712">
    <property type="entry name" value="Sig_transdc_His_kin_sub3_dim/P"/>
</dbReference>
<evidence type="ECO:0000313" key="11">
    <source>
        <dbReference type="EMBL" id="GAA0813040.1"/>
    </source>
</evidence>
<protein>
    <submittedName>
        <fullName evidence="11">Cache domain-containing protein</fullName>
    </submittedName>
</protein>
<dbReference type="CDD" id="cd16917">
    <property type="entry name" value="HATPase_UhpB-NarQ-NarX-like"/>
    <property type="match status" value="1"/>
</dbReference>
<dbReference type="InterPro" id="IPR033480">
    <property type="entry name" value="sCache_2"/>
</dbReference>
<dbReference type="Gene3D" id="3.30.565.10">
    <property type="entry name" value="Histidine kinase-like ATPase, C-terminal domain"/>
    <property type="match status" value="1"/>
</dbReference>
<dbReference type="EMBL" id="BAAAFA010000002">
    <property type="protein sequence ID" value="GAA0813040.1"/>
    <property type="molecule type" value="Genomic_DNA"/>
</dbReference>
<dbReference type="InterPro" id="IPR050482">
    <property type="entry name" value="Sensor_HK_TwoCompSys"/>
</dbReference>
<keyword evidence="8 9" id="KW-0472">Membrane</keyword>
<evidence type="ECO:0000256" key="2">
    <source>
        <dbReference type="ARBA" id="ARBA00022475"/>
    </source>
</evidence>
<dbReference type="InterPro" id="IPR036890">
    <property type="entry name" value="HATPase_C_sf"/>
</dbReference>
<dbReference type="Pfam" id="PF07730">
    <property type="entry name" value="HisKA_3"/>
    <property type="match status" value="1"/>
</dbReference>
<keyword evidence="7" id="KW-0902">Two-component regulatory system</keyword>
<evidence type="ECO:0000256" key="6">
    <source>
        <dbReference type="ARBA" id="ARBA00022989"/>
    </source>
</evidence>
<accession>A0ABN1L438</accession>
<dbReference type="PIRSF" id="PIRSF037314">
    <property type="entry name" value="STHK_MctS"/>
    <property type="match status" value="1"/>
</dbReference>
<evidence type="ECO:0000256" key="9">
    <source>
        <dbReference type="SAM" id="Phobius"/>
    </source>
</evidence>
<evidence type="ECO:0000256" key="1">
    <source>
        <dbReference type="ARBA" id="ARBA00004651"/>
    </source>
</evidence>
<feature type="transmembrane region" description="Helical" evidence="9">
    <location>
        <begin position="9"/>
        <end position="28"/>
    </location>
</feature>
<dbReference type="SUPFAM" id="SSF55874">
    <property type="entry name" value="ATPase domain of HSP90 chaperone/DNA topoisomerase II/histidine kinase"/>
    <property type="match status" value="1"/>
</dbReference>
<dbReference type="InterPro" id="IPR017171">
    <property type="entry name" value="Sig_transdc_His_kinase_MctS"/>
</dbReference>
<evidence type="ECO:0000256" key="4">
    <source>
        <dbReference type="ARBA" id="ARBA00022692"/>
    </source>
</evidence>
<keyword evidence="2" id="KW-1003">Cell membrane</keyword>
<feature type="domain" description="Histidine kinase" evidence="10">
    <location>
        <begin position="256"/>
        <end position="451"/>
    </location>
</feature>
<evidence type="ECO:0000259" key="10">
    <source>
        <dbReference type="PROSITE" id="PS50109"/>
    </source>
</evidence>
<dbReference type="PANTHER" id="PTHR24421">
    <property type="entry name" value="NITRATE/NITRITE SENSOR PROTEIN NARX-RELATED"/>
    <property type="match status" value="1"/>
</dbReference>
<feature type="transmembrane region" description="Helical" evidence="9">
    <location>
        <begin position="208"/>
        <end position="229"/>
    </location>
</feature>
<dbReference type="SMART" id="SM01049">
    <property type="entry name" value="Cache_2"/>
    <property type="match status" value="1"/>
</dbReference>
<dbReference type="Proteomes" id="UP001500021">
    <property type="component" value="Unassembled WGS sequence"/>
</dbReference>
<keyword evidence="5" id="KW-0418">Kinase</keyword>
<keyword evidence="12" id="KW-1185">Reference proteome</keyword>
<sequence length="477" mass="54289">MIMLLPLRLFYIAVLQVILTSIVIYFFVTSEYRTLSNQNLKTLENFLIQQKQQELKNYTALVSSAIHHMHPIADATNEQKKADVKKLIDKLLYNGDDGYFFAYDQHGVNIAHPKEPHRIGENWWHIESEQGDKIIQQLISNAKAGGDFLHYPWMRPSSQTVADKMSYSTYLDSWQWMLGTGIYLDDMNQQLATLQQKIDLHINKTKQIILLVALSAIFIIFIFGLGINLSHKKKADKKITELGQKIINLREEQHRHVSRELHDGIVQILVSIKYSIEATGIFLSQQQQSKPKPLQDAEKNLAVAIQEVRRISHHLHPRILDELGLSAAIMSLGKEFSKQTGINVEITKPKLSKLLPDDINTSLYRVVQESLINIEKHANATKVTIDLSIENKWLTLVIADNGQGFNTSTPQQAFGIGLRNLTERIEYHCGQLTISSSKLGTIITANIPTHVFAFYFNANRQSSNKPEPPITKNNTHE</sequence>
<dbReference type="Gene3D" id="3.30.450.20">
    <property type="entry name" value="PAS domain"/>
    <property type="match status" value="1"/>
</dbReference>
<dbReference type="InterPro" id="IPR003594">
    <property type="entry name" value="HATPase_dom"/>
</dbReference>
<organism evidence="11 12">
    <name type="scientific">Colwellia asteriadis</name>
    <dbReference type="NCBI Taxonomy" id="517723"/>
    <lineage>
        <taxon>Bacteria</taxon>
        <taxon>Pseudomonadati</taxon>
        <taxon>Pseudomonadota</taxon>
        <taxon>Gammaproteobacteria</taxon>
        <taxon>Alteromonadales</taxon>
        <taxon>Colwelliaceae</taxon>
        <taxon>Colwellia</taxon>
    </lineage>
</organism>